<dbReference type="EMBL" id="BGZO01000033">
    <property type="protein sequence ID" value="GBR76554.1"/>
    <property type="molecule type" value="Genomic_DNA"/>
</dbReference>
<comment type="caution">
    <text evidence="1">The sequence shown here is derived from an EMBL/GenBank/DDBJ whole genome shotgun (WGS) entry which is preliminary data.</text>
</comment>
<protein>
    <submittedName>
        <fullName evidence="1">Uncharacterized protein</fullName>
    </submittedName>
</protein>
<evidence type="ECO:0000313" key="2">
    <source>
        <dbReference type="Proteomes" id="UP000275925"/>
    </source>
</evidence>
<name>A0A388THW4_9BACT</name>
<evidence type="ECO:0000313" key="1">
    <source>
        <dbReference type="EMBL" id="GBR76554.1"/>
    </source>
</evidence>
<gene>
    <name evidence="1" type="ORF">NO2_1087</name>
</gene>
<proteinExistence type="predicted"/>
<accession>A0A388THW4</accession>
<dbReference type="Proteomes" id="UP000275925">
    <property type="component" value="Unassembled WGS sequence"/>
</dbReference>
<keyword evidence="2" id="KW-1185">Reference proteome</keyword>
<sequence>MDTKDQPYRGVVTLGFKFFNDETGDSESNNIFNTLGINYDKIKNNSITVYYGNYTTKIAFRDDQLDKLAENDGSVWVEVYVLSKDNDSGGELFKDVNKLSPRIQLSAVPYALSMSGVYYDPLNNSVILGENYRQYINNGSIKAKTQDGLIVQGKVGIGTNNPQYTLDVNGNAELSGNVEVGGREIRAINSAIIKDIVWQ</sequence>
<dbReference type="AlphaFoldDB" id="A0A388THW4"/>
<organism evidence="1 2">
    <name type="scientific">Candidatus Termititenax persephonae</name>
    <dbReference type="NCBI Taxonomy" id="2218525"/>
    <lineage>
        <taxon>Bacteria</taxon>
        <taxon>Bacillati</taxon>
        <taxon>Candidatus Margulisiibacteriota</taxon>
        <taxon>Candidatus Termititenacia</taxon>
        <taxon>Candidatus Termititenacales</taxon>
        <taxon>Candidatus Termititenacaceae</taxon>
        <taxon>Candidatus Termititenax</taxon>
    </lineage>
</organism>
<reference evidence="1 2" key="1">
    <citation type="journal article" date="2019" name="ISME J.">
        <title>Genome analyses of uncultured TG2/ZB3 bacteria in 'Margulisbacteria' specifically attached to ectosymbiotic spirochetes of protists in the termite gut.</title>
        <authorList>
            <person name="Utami Y.D."/>
            <person name="Kuwahara H."/>
            <person name="Igai K."/>
            <person name="Murakami T."/>
            <person name="Sugaya K."/>
            <person name="Morikawa T."/>
            <person name="Nagura Y."/>
            <person name="Yuki M."/>
            <person name="Deevong P."/>
            <person name="Inoue T."/>
            <person name="Kihara K."/>
            <person name="Lo N."/>
            <person name="Yamada A."/>
            <person name="Ohkuma M."/>
            <person name="Hongoh Y."/>
        </authorList>
    </citation>
    <scope>NUCLEOTIDE SEQUENCE [LARGE SCALE GENOMIC DNA]</scope>
    <source>
        <strain evidence="1">NkOx7-02</strain>
    </source>
</reference>